<reference evidence="2 3" key="1">
    <citation type="submission" date="2016-04" db="EMBL/GenBank/DDBJ databases">
        <title>Draft genome of Fonsecaea erecta CBS 125763.</title>
        <authorList>
            <person name="Weiss V.A."/>
            <person name="Vicente V.A."/>
            <person name="Raittz R.T."/>
            <person name="Moreno L.F."/>
            <person name="De Souza E.M."/>
            <person name="Pedrosa F.O."/>
            <person name="Steffens M.B."/>
            <person name="Faoro H."/>
            <person name="Tadra-Sfeir M.Z."/>
            <person name="Najafzadeh M.J."/>
            <person name="Felipe M.S."/>
            <person name="Teixeira M."/>
            <person name="Sun J."/>
            <person name="Xi L."/>
            <person name="Gomes R."/>
            <person name="De Azevedo C.M."/>
            <person name="Salgado C.G."/>
            <person name="Da Silva M.B."/>
            <person name="Nascimento M.F."/>
            <person name="Queiroz-Telles F."/>
            <person name="Attili D.S."/>
            <person name="Gorbushina A."/>
        </authorList>
    </citation>
    <scope>NUCLEOTIDE SEQUENCE [LARGE SCALE GENOMIC DNA]</scope>
    <source>
        <strain evidence="2 3">CBS 125763</strain>
    </source>
</reference>
<keyword evidence="3" id="KW-1185">Reference proteome</keyword>
<dbReference type="GeneID" id="30015214"/>
<dbReference type="AlphaFoldDB" id="A0A178Z4C7"/>
<keyword evidence="1" id="KW-0812">Transmembrane</keyword>
<dbReference type="EMBL" id="LVYI01000013">
    <property type="protein sequence ID" value="OAP54598.1"/>
    <property type="molecule type" value="Genomic_DNA"/>
</dbReference>
<dbReference type="OrthoDB" id="2906425at2759"/>
<dbReference type="Proteomes" id="UP000078343">
    <property type="component" value="Unassembled WGS sequence"/>
</dbReference>
<gene>
    <name evidence="2" type="ORF">AYL99_11046</name>
</gene>
<feature type="transmembrane region" description="Helical" evidence="1">
    <location>
        <begin position="6"/>
        <end position="24"/>
    </location>
</feature>
<accession>A0A178Z4C7</accession>
<dbReference type="RefSeq" id="XP_018687965.1">
    <property type="nucleotide sequence ID" value="XM_018842552.1"/>
</dbReference>
<proteinExistence type="predicted"/>
<sequence length="245" mass="27120">MAAIVMLVLVLVLVLTATLFLRFWRRTTRRLRCALKPPEAVTPPPAQPFSVWIPSYALTTRLRRQGCPRRGTLNDPRGPFRSALPPGSCRWGLILWSKKKLVADQLKACLLRMRAVPSPKGGFCILDERPLRDALFWAGGDHGDQLPAASLSEPFATESELNDAIIKKCQAINAIEGRAIFYQESLPLVFHDHPDSYAWRPATQEHHGPGQAKVQTEDCPFGLGVRGLVSELLGICTGAHGLWVV</sequence>
<organism evidence="2 3">
    <name type="scientific">Fonsecaea erecta</name>
    <dbReference type="NCBI Taxonomy" id="1367422"/>
    <lineage>
        <taxon>Eukaryota</taxon>
        <taxon>Fungi</taxon>
        <taxon>Dikarya</taxon>
        <taxon>Ascomycota</taxon>
        <taxon>Pezizomycotina</taxon>
        <taxon>Eurotiomycetes</taxon>
        <taxon>Chaetothyriomycetidae</taxon>
        <taxon>Chaetothyriales</taxon>
        <taxon>Herpotrichiellaceae</taxon>
        <taxon>Fonsecaea</taxon>
    </lineage>
</organism>
<comment type="caution">
    <text evidence="2">The sequence shown here is derived from an EMBL/GenBank/DDBJ whole genome shotgun (WGS) entry which is preliminary data.</text>
</comment>
<keyword evidence="1" id="KW-1133">Transmembrane helix</keyword>
<evidence type="ECO:0000313" key="3">
    <source>
        <dbReference type="Proteomes" id="UP000078343"/>
    </source>
</evidence>
<evidence type="ECO:0000313" key="2">
    <source>
        <dbReference type="EMBL" id="OAP54598.1"/>
    </source>
</evidence>
<keyword evidence="1" id="KW-0472">Membrane</keyword>
<evidence type="ECO:0000256" key="1">
    <source>
        <dbReference type="SAM" id="Phobius"/>
    </source>
</evidence>
<name>A0A178Z4C7_9EURO</name>
<protein>
    <submittedName>
        <fullName evidence="2">Uncharacterized protein</fullName>
    </submittedName>
</protein>